<dbReference type="InterPro" id="IPR003602">
    <property type="entry name" value="Topo_IA_DNA-bd_dom"/>
</dbReference>
<dbReference type="GO" id="GO:0003677">
    <property type="term" value="F:DNA binding"/>
    <property type="evidence" value="ECO:0007669"/>
    <property type="project" value="UniProtKB-KW"/>
</dbReference>
<feature type="site" description="Interaction with DNA" evidence="10">
    <location>
        <position position="32"/>
    </location>
</feature>
<keyword evidence="7 10" id="KW-0799">Topoisomerase</keyword>
<dbReference type="GO" id="GO:0008270">
    <property type="term" value="F:zinc ion binding"/>
    <property type="evidence" value="ECO:0007669"/>
    <property type="project" value="UniProtKB-KW"/>
</dbReference>
<feature type="site" description="Interaction with DNA" evidence="10">
    <location>
        <position position="142"/>
    </location>
</feature>
<dbReference type="PANTHER" id="PTHR42785">
    <property type="entry name" value="DNA TOPOISOMERASE, TYPE IA, CORE"/>
    <property type="match status" value="1"/>
</dbReference>
<comment type="function">
    <text evidence="10">Releases the supercoiling and torsional tension of DNA, which is introduced during the DNA replication and transcription, by transiently cleaving and rejoining one strand of the DNA duplex. Introduces a single-strand break via transesterification at a target site in duplex DNA. The scissile phosphodiester is attacked by the catalytic tyrosine of the enzyme, resulting in the formation of a DNA-(5'-phosphotyrosyl)-enzyme intermediate and the expulsion of a 3'-OH DNA strand. The free DNA strand then undergoes passage around the unbroken strand, thus removing DNA supercoils. Finally, in the religation step, the DNA 3'-OH attacks the covalent intermediate to expel the active-site tyrosine and restore the DNA phosphodiester backbone.</text>
</comment>
<dbReference type="NCBIfam" id="TIGR01051">
    <property type="entry name" value="topA_bact"/>
    <property type="match status" value="1"/>
</dbReference>
<dbReference type="Gene3D" id="3.40.50.140">
    <property type="match status" value="1"/>
</dbReference>
<dbReference type="SMART" id="SM00493">
    <property type="entry name" value="TOPRIM"/>
    <property type="match status" value="1"/>
</dbReference>
<evidence type="ECO:0000256" key="9">
    <source>
        <dbReference type="ARBA" id="ARBA00023235"/>
    </source>
</evidence>
<evidence type="ECO:0000256" key="6">
    <source>
        <dbReference type="ARBA" id="ARBA00022842"/>
    </source>
</evidence>
<dbReference type="HAMAP" id="MF_00952">
    <property type="entry name" value="Topoisom_1_prok"/>
    <property type="match status" value="1"/>
</dbReference>
<comment type="caution">
    <text evidence="13">The sequence shown here is derived from an EMBL/GenBank/DDBJ whole genome shotgun (WGS) entry which is preliminary data.</text>
</comment>
<evidence type="ECO:0000256" key="10">
    <source>
        <dbReference type="HAMAP-Rule" id="MF_00952"/>
    </source>
</evidence>
<organism evidence="13 14">
    <name type="scientific">Candidatus Faeciplasma gallinarum</name>
    <dbReference type="NCBI Taxonomy" id="2840799"/>
    <lineage>
        <taxon>Bacteria</taxon>
        <taxon>Bacillati</taxon>
        <taxon>Bacillota</taxon>
        <taxon>Clostridia</taxon>
        <taxon>Eubacteriales</taxon>
        <taxon>Oscillospiraceae</taxon>
        <taxon>Oscillospiraceae incertae sedis</taxon>
        <taxon>Candidatus Faeciplasma</taxon>
    </lineage>
</organism>
<dbReference type="Pfam" id="PF01396">
    <property type="entry name" value="Zn_ribbon_Top1"/>
    <property type="match status" value="3"/>
</dbReference>
<dbReference type="EMBL" id="DVIR01000024">
    <property type="protein sequence ID" value="HIS24225.1"/>
    <property type="molecule type" value="Genomic_DNA"/>
</dbReference>
<dbReference type="InterPro" id="IPR005733">
    <property type="entry name" value="TopoI_bac-type"/>
</dbReference>
<keyword evidence="6" id="KW-0460">Magnesium</keyword>
<feature type="active site" description="O-(5'-phospho-DNA)-tyrosine intermediate" evidence="10">
    <location>
        <position position="301"/>
    </location>
</feature>
<feature type="site" description="Interaction with DNA" evidence="10">
    <location>
        <position position="154"/>
    </location>
</feature>
<dbReference type="Proteomes" id="UP000823982">
    <property type="component" value="Unassembled WGS sequence"/>
</dbReference>
<dbReference type="InterPro" id="IPR013824">
    <property type="entry name" value="Topo_IA_cen_sub1"/>
</dbReference>
<keyword evidence="4" id="KW-0863">Zinc-finger</keyword>
<evidence type="ECO:0000256" key="1">
    <source>
        <dbReference type="ARBA" id="ARBA00000213"/>
    </source>
</evidence>
<dbReference type="PROSITE" id="PS00396">
    <property type="entry name" value="TOPO_IA_1"/>
    <property type="match status" value="1"/>
</dbReference>
<sequence length="707" mass="78582">MSDLIIVESPSKIHTVKRTLGAGYDVVACAGHVRDLPKSKLAVDVEHGFEPTYVDIAGKENIIKDIKKRAKKSDHVYFATDPDREGEAISWHLACMLGFDLNDKNRVTFNEITRTGVEAGMAAPRSIDMNIVNAQQARRILDRIVGYKLSPFLWKKVRRGLSAGRVQSVAVRMIVDREDEINSFTPVEYWTIEAKLSSKAKGSKKVFTAKLSTVDGAKPALNCKDDADAVLSRLDGAQFTVASVKNGTRTKTPAAPFSTSTLLQEASQRLGYNARRTMSVAQELYEGVDVEGIGAVGLITYMRTDSLRVSEEAKSAAAEFVRNTYGSEYLPEKPRVYKSRDNNIQDAHEAIRPTMADLTPERAKSSLTNDQYKLYKLIWSRFIASQMADCILSTTAASVEANGCVFKASGFSVKFDGFTALYEETKDDSEQSSVLPPLEKSEVLDLKSLDGLQHFTQPPARYTEASLIKAFKEYGIARPSTYATTITTILQRSYVERDGKQLKPTPLGVVTTQLMKENFKDIVDLKFTAEMESQLDEIELGHRDWRETLSDFYDGFEKSLEKAEAKLEGKRVKIPDEKTDQICEVCGRPMVIKIGKYGKFLACTGFPECTNTKKLVTETPGKCPYCGKKILQKKTQRGKKFFGCEDNPKCNFMTWDVPTAELCPKCSSTLFKKGGAKGKLICYKPGCGYEKDLSEDSGRTDKAQSEG</sequence>
<dbReference type="CDD" id="cd00186">
    <property type="entry name" value="TOP1Ac"/>
    <property type="match status" value="1"/>
</dbReference>
<accession>A0A9D1JI00</accession>
<dbReference type="InterPro" id="IPR013825">
    <property type="entry name" value="Topo_IA_cen_sub2"/>
</dbReference>
<dbReference type="AlphaFoldDB" id="A0A9D1JI00"/>
<dbReference type="PROSITE" id="PS52039">
    <property type="entry name" value="TOPO_IA_2"/>
    <property type="match status" value="1"/>
</dbReference>
<feature type="site" description="Interaction with DNA" evidence="10">
    <location>
        <position position="492"/>
    </location>
</feature>
<dbReference type="InterPro" id="IPR003601">
    <property type="entry name" value="Topo_IA_2"/>
</dbReference>
<dbReference type="Gene3D" id="1.10.460.10">
    <property type="entry name" value="Topoisomerase I, domain 2"/>
    <property type="match status" value="1"/>
</dbReference>
<comment type="similarity">
    <text evidence="2 10">Belongs to the type IA topoisomerase family.</text>
</comment>
<feature type="site" description="Interaction with DNA" evidence="10">
    <location>
        <position position="138"/>
    </location>
</feature>
<dbReference type="PROSITE" id="PS50880">
    <property type="entry name" value="TOPRIM"/>
    <property type="match status" value="1"/>
</dbReference>
<proteinExistence type="inferred from homology"/>
<evidence type="ECO:0000256" key="2">
    <source>
        <dbReference type="ARBA" id="ARBA00009446"/>
    </source>
</evidence>
<dbReference type="Pfam" id="PF01751">
    <property type="entry name" value="Toprim"/>
    <property type="match status" value="1"/>
</dbReference>
<name>A0A9D1JI00_9FIRM</name>
<dbReference type="InterPro" id="IPR006171">
    <property type="entry name" value="TOPRIM_dom"/>
</dbReference>
<dbReference type="Gene3D" id="2.70.20.10">
    <property type="entry name" value="Topoisomerase I, domain 3"/>
    <property type="match status" value="1"/>
</dbReference>
<evidence type="ECO:0000313" key="14">
    <source>
        <dbReference type="Proteomes" id="UP000823982"/>
    </source>
</evidence>
<evidence type="ECO:0000256" key="5">
    <source>
        <dbReference type="ARBA" id="ARBA00022833"/>
    </source>
</evidence>
<feature type="site" description="Interaction with DNA" evidence="10">
    <location>
        <position position="139"/>
    </location>
</feature>
<evidence type="ECO:0000256" key="3">
    <source>
        <dbReference type="ARBA" id="ARBA00022723"/>
    </source>
</evidence>
<feature type="domain" description="Topo IA-type catalytic" evidence="12">
    <location>
        <begin position="128"/>
        <end position="560"/>
    </location>
</feature>
<feature type="site" description="Interaction with DNA" evidence="10">
    <location>
        <position position="147"/>
    </location>
</feature>
<keyword evidence="5" id="KW-0862">Zinc</keyword>
<dbReference type="Gene3D" id="1.10.290.10">
    <property type="entry name" value="Topoisomerase I, domain 4"/>
    <property type="match status" value="1"/>
</dbReference>
<dbReference type="Pfam" id="PF01131">
    <property type="entry name" value="Topoisom_bac"/>
    <property type="match status" value="1"/>
</dbReference>
<dbReference type="SUPFAM" id="SSF56712">
    <property type="entry name" value="Prokaryotic type I DNA topoisomerase"/>
    <property type="match status" value="1"/>
</dbReference>
<dbReference type="GO" id="GO:0005694">
    <property type="term" value="C:chromosome"/>
    <property type="evidence" value="ECO:0007669"/>
    <property type="project" value="InterPro"/>
</dbReference>
<dbReference type="PANTHER" id="PTHR42785:SF1">
    <property type="entry name" value="DNA TOPOISOMERASE"/>
    <property type="match status" value="1"/>
</dbReference>
<comment type="catalytic activity">
    <reaction evidence="1 10">
        <text>ATP-independent breakage of single-stranded DNA, followed by passage and rejoining.</text>
        <dbReference type="EC" id="5.6.2.1"/>
    </reaction>
</comment>
<reference evidence="13" key="2">
    <citation type="journal article" date="2021" name="PeerJ">
        <title>Extensive microbial diversity within the chicken gut microbiome revealed by metagenomics and culture.</title>
        <authorList>
            <person name="Gilroy R."/>
            <person name="Ravi A."/>
            <person name="Getino M."/>
            <person name="Pursley I."/>
            <person name="Horton D.L."/>
            <person name="Alikhan N.F."/>
            <person name="Baker D."/>
            <person name="Gharbi K."/>
            <person name="Hall N."/>
            <person name="Watson M."/>
            <person name="Adriaenssens E.M."/>
            <person name="Foster-Nyarko E."/>
            <person name="Jarju S."/>
            <person name="Secka A."/>
            <person name="Antonio M."/>
            <person name="Oren A."/>
            <person name="Chaudhuri R.R."/>
            <person name="La Ragione R."/>
            <person name="Hildebrand F."/>
            <person name="Pallen M.J."/>
        </authorList>
    </citation>
    <scope>NUCLEOTIDE SEQUENCE</scope>
    <source>
        <strain evidence="13">CHK157-1446</strain>
    </source>
</reference>
<dbReference type="Gene3D" id="3.30.65.10">
    <property type="entry name" value="Bacterial Topoisomerase I, domain 1"/>
    <property type="match status" value="1"/>
</dbReference>
<evidence type="ECO:0000259" key="12">
    <source>
        <dbReference type="PROSITE" id="PS52039"/>
    </source>
</evidence>
<evidence type="ECO:0000256" key="4">
    <source>
        <dbReference type="ARBA" id="ARBA00022771"/>
    </source>
</evidence>
<dbReference type="InterPro" id="IPR023406">
    <property type="entry name" value="Topo_IA_AS"/>
</dbReference>
<evidence type="ECO:0000313" key="13">
    <source>
        <dbReference type="EMBL" id="HIS24225.1"/>
    </source>
</evidence>
<dbReference type="InterPro" id="IPR034149">
    <property type="entry name" value="TOPRIM_TopoI"/>
</dbReference>
<dbReference type="GO" id="GO:0003917">
    <property type="term" value="F:DNA topoisomerase type I (single strand cut, ATP-independent) activity"/>
    <property type="evidence" value="ECO:0007669"/>
    <property type="project" value="UniProtKB-UniRule"/>
</dbReference>
<dbReference type="InterPro" id="IPR013826">
    <property type="entry name" value="Topo_IA_cen_sub3"/>
</dbReference>
<dbReference type="InterPro" id="IPR028612">
    <property type="entry name" value="Topoisom_1_IA"/>
</dbReference>
<dbReference type="InterPro" id="IPR013498">
    <property type="entry name" value="Topo_IA_Znf"/>
</dbReference>
<comment type="subunit">
    <text evidence="10">Monomer.</text>
</comment>
<keyword evidence="3" id="KW-0479">Metal-binding</keyword>
<keyword evidence="8 10" id="KW-0238">DNA-binding</keyword>
<keyword evidence="9 10" id="KW-0413">Isomerase</keyword>
<evidence type="ECO:0000256" key="7">
    <source>
        <dbReference type="ARBA" id="ARBA00023029"/>
    </source>
</evidence>
<dbReference type="InterPro" id="IPR023405">
    <property type="entry name" value="Topo_IA_core_domain"/>
</dbReference>
<feature type="site" description="Interaction with DNA" evidence="10">
    <location>
        <position position="303"/>
    </location>
</feature>
<dbReference type="GO" id="GO:0006265">
    <property type="term" value="P:DNA topological change"/>
    <property type="evidence" value="ECO:0007669"/>
    <property type="project" value="UniProtKB-UniRule"/>
</dbReference>
<reference evidence="13" key="1">
    <citation type="submission" date="2020-10" db="EMBL/GenBank/DDBJ databases">
        <authorList>
            <person name="Gilroy R."/>
        </authorList>
    </citation>
    <scope>NUCLEOTIDE SEQUENCE</scope>
    <source>
        <strain evidence="13">CHK157-1446</strain>
    </source>
</reference>
<feature type="domain" description="Toprim" evidence="11">
    <location>
        <begin position="2"/>
        <end position="112"/>
    </location>
</feature>
<dbReference type="InterPro" id="IPR013497">
    <property type="entry name" value="Topo_IA_cen"/>
</dbReference>
<dbReference type="InterPro" id="IPR000380">
    <property type="entry name" value="Topo_IA"/>
</dbReference>
<evidence type="ECO:0000259" key="11">
    <source>
        <dbReference type="PROSITE" id="PS50880"/>
    </source>
</evidence>
<dbReference type="CDD" id="cd03363">
    <property type="entry name" value="TOPRIM_TopoIA_TopoI"/>
    <property type="match status" value="1"/>
</dbReference>
<dbReference type="PRINTS" id="PR00417">
    <property type="entry name" value="PRTPISMRASEI"/>
</dbReference>
<gene>
    <name evidence="10 13" type="primary">topA</name>
    <name evidence="13" type="ORF">IAD01_02340</name>
</gene>
<dbReference type="SUPFAM" id="SSF57783">
    <property type="entry name" value="Zinc beta-ribbon"/>
    <property type="match status" value="1"/>
</dbReference>
<dbReference type="EC" id="5.6.2.1" evidence="10"/>
<evidence type="ECO:0000256" key="8">
    <source>
        <dbReference type="ARBA" id="ARBA00023125"/>
    </source>
</evidence>
<protein>
    <recommendedName>
        <fullName evidence="10">DNA topoisomerase 1</fullName>
        <ecNumber evidence="10">5.6.2.1</ecNumber>
    </recommendedName>
    <alternativeName>
        <fullName evidence="10">DNA topoisomerase I</fullName>
    </alternativeName>
</protein>
<dbReference type="SMART" id="SM00436">
    <property type="entry name" value="TOP1Bc"/>
    <property type="match status" value="1"/>
</dbReference>
<feature type="region of interest" description="Interaction with DNA" evidence="10">
    <location>
        <begin position="162"/>
        <end position="167"/>
    </location>
</feature>
<dbReference type="SMART" id="SM00437">
    <property type="entry name" value="TOP1Ac"/>
    <property type="match status" value="1"/>
</dbReference>